<protein>
    <submittedName>
        <fullName evidence="1">Uncharacterized protein</fullName>
    </submittedName>
</protein>
<dbReference type="EMBL" id="UINC01039409">
    <property type="protein sequence ID" value="SVB37847.1"/>
    <property type="molecule type" value="Genomic_DNA"/>
</dbReference>
<evidence type="ECO:0000313" key="1">
    <source>
        <dbReference type="EMBL" id="SVB37847.1"/>
    </source>
</evidence>
<name>A0A382DJP9_9ZZZZ</name>
<reference evidence="1" key="1">
    <citation type="submission" date="2018-05" db="EMBL/GenBank/DDBJ databases">
        <authorList>
            <person name="Lanie J.A."/>
            <person name="Ng W.-L."/>
            <person name="Kazmierczak K.M."/>
            <person name="Andrzejewski T.M."/>
            <person name="Davidsen T.M."/>
            <person name="Wayne K.J."/>
            <person name="Tettelin H."/>
            <person name="Glass J.I."/>
            <person name="Rusch D."/>
            <person name="Podicherti R."/>
            <person name="Tsui H.-C.T."/>
            <person name="Winkler M.E."/>
        </authorList>
    </citation>
    <scope>NUCLEOTIDE SEQUENCE</scope>
</reference>
<gene>
    <name evidence="1" type="ORF">METZ01_LOCUS190701</name>
</gene>
<organism evidence="1">
    <name type="scientific">marine metagenome</name>
    <dbReference type="NCBI Taxonomy" id="408172"/>
    <lineage>
        <taxon>unclassified sequences</taxon>
        <taxon>metagenomes</taxon>
        <taxon>ecological metagenomes</taxon>
    </lineage>
</organism>
<proteinExistence type="predicted"/>
<accession>A0A382DJP9</accession>
<sequence>MTRASAIQKIEQYFDQGQFFSDLS</sequence>
<feature type="non-terminal residue" evidence="1">
    <location>
        <position position="24"/>
    </location>
</feature>
<dbReference type="AlphaFoldDB" id="A0A382DJP9"/>